<dbReference type="PANTHER" id="PTHR34580:SF1">
    <property type="entry name" value="PROTEIN PAFC"/>
    <property type="match status" value="1"/>
</dbReference>
<feature type="domain" description="WCX" evidence="2">
    <location>
        <begin position="246"/>
        <end position="312"/>
    </location>
</feature>
<proteinExistence type="predicted"/>
<sequence>MSYSKATDLLRLADFAAARHRGVTLQEIEREFQVTRRTAQRMTSALEQVFPFSVEILVDPDRTKRWTLREAPLARLRLHGDDELEALDYSIERLSENGDFRQRNALAALRDRLMAALPAREARRLEADSEWMLEAYGVAARPGPATHISKEISETISDAIRGPYLLRFSYRGTARFVEPHGVLLGARRYLVARSPGEQKLKHFRLDLITSAEVIKEFCERDPDFDLNDHAAHAFGSYQSAEEYGPVHWRFSPDAAERAAEWHFHPAQQTEHQEDGSLDVRFFASGWLEMAWHLYQWGDNVEVLKPPQLAKLVEGFQRGDFNALP</sequence>
<dbReference type="Gene3D" id="1.10.10.10">
    <property type="entry name" value="Winged helix-like DNA-binding domain superfamily/Winged helix DNA-binding domain"/>
    <property type="match status" value="1"/>
</dbReference>
<reference evidence="3 4" key="1">
    <citation type="submission" date="2017-03" db="EMBL/GenBank/DDBJ databases">
        <authorList>
            <person name="Afonso C.L."/>
            <person name="Miller P.J."/>
            <person name="Scott M.A."/>
            <person name="Spackman E."/>
            <person name="Goraichik I."/>
            <person name="Dimitrov K.M."/>
            <person name="Suarez D.L."/>
            <person name="Swayne D.E."/>
        </authorList>
    </citation>
    <scope>NUCLEOTIDE SEQUENCE [LARGE SCALE GENOMIC DNA]</scope>
    <source>
        <strain evidence="3 4">CECT 7639</strain>
    </source>
</reference>
<organism evidence="3 4">
    <name type="scientific">Falsiruegeria litorea R37</name>
    <dbReference type="NCBI Taxonomy" id="1200284"/>
    <lineage>
        <taxon>Bacteria</taxon>
        <taxon>Pseudomonadati</taxon>
        <taxon>Pseudomonadota</taxon>
        <taxon>Alphaproteobacteria</taxon>
        <taxon>Rhodobacterales</taxon>
        <taxon>Roseobacteraceae</taxon>
        <taxon>Falsiruegeria</taxon>
    </lineage>
</organism>
<protein>
    <submittedName>
        <fullName evidence="3">Uncharacterized protein</fullName>
    </submittedName>
</protein>
<evidence type="ECO:0000313" key="4">
    <source>
        <dbReference type="Proteomes" id="UP000193077"/>
    </source>
</evidence>
<accession>A0A1Y5SVH1</accession>
<dbReference type="PANTHER" id="PTHR34580">
    <property type="match status" value="1"/>
</dbReference>
<keyword evidence="4" id="KW-1185">Reference proteome</keyword>
<dbReference type="PROSITE" id="PS52050">
    <property type="entry name" value="WYL"/>
    <property type="match status" value="1"/>
</dbReference>
<dbReference type="InterPro" id="IPR036388">
    <property type="entry name" value="WH-like_DNA-bd_sf"/>
</dbReference>
<dbReference type="InterPro" id="IPR051534">
    <property type="entry name" value="CBASS_pafABC_assoc_protein"/>
</dbReference>
<dbReference type="AlphaFoldDB" id="A0A1Y5SVH1"/>
<feature type="domain" description="WYL" evidence="1">
    <location>
        <begin position="153"/>
        <end position="213"/>
    </location>
</feature>
<dbReference type="Proteomes" id="UP000193077">
    <property type="component" value="Unassembled WGS sequence"/>
</dbReference>
<dbReference type="Pfam" id="PF13280">
    <property type="entry name" value="WYL"/>
    <property type="match status" value="1"/>
</dbReference>
<evidence type="ECO:0000259" key="1">
    <source>
        <dbReference type="Pfam" id="PF13280"/>
    </source>
</evidence>
<dbReference type="EMBL" id="FWFO01000001">
    <property type="protein sequence ID" value="SLN46117.1"/>
    <property type="molecule type" value="Genomic_DNA"/>
</dbReference>
<name>A0A1Y5SVH1_9RHOB</name>
<evidence type="ECO:0000259" key="2">
    <source>
        <dbReference type="Pfam" id="PF25583"/>
    </source>
</evidence>
<evidence type="ECO:0000313" key="3">
    <source>
        <dbReference type="EMBL" id="SLN46117.1"/>
    </source>
</evidence>
<dbReference type="InterPro" id="IPR057727">
    <property type="entry name" value="WCX_dom"/>
</dbReference>
<gene>
    <name evidence="3" type="ORF">TRL7639_02512</name>
</gene>
<dbReference type="Pfam" id="PF25583">
    <property type="entry name" value="WCX"/>
    <property type="match status" value="1"/>
</dbReference>
<dbReference type="OrthoDB" id="7626446at2"/>
<dbReference type="InterPro" id="IPR026881">
    <property type="entry name" value="WYL_dom"/>
</dbReference>